<protein>
    <submittedName>
        <fullName evidence="2">Uncharacterized protein</fullName>
    </submittedName>
</protein>
<evidence type="ECO:0000256" key="1">
    <source>
        <dbReference type="SAM" id="MobiDB-lite"/>
    </source>
</evidence>
<gene>
    <name evidence="2" type="ORF">EDD18DRAFT_1468249</name>
</gene>
<feature type="region of interest" description="Disordered" evidence="1">
    <location>
        <begin position="129"/>
        <end position="214"/>
    </location>
</feature>
<evidence type="ECO:0000313" key="3">
    <source>
        <dbReference type="Proteomes" id="UP001175228"/>
    </source>
</evidence>
<dbReference type="EMBL" id="JAUEPU010000074">
    <property type="protein sequence ID" value="KAK0481135.1"/>
    <property type="molecule type" value="Genomic_DNA"/>
</dbReference>
<dbReference type="AlphaFoldDB" id="A0AA39PBF3"/>
<feature type="compositionally biased region" description="Basic and acidic residues" evidence="1">
    <location>
        <begin position="129"/>
        <end position="185"/>
    </location>
</feature>
<feature type="compositionally biased region" description="Low complexity" evidence="1">
    <location>
        <begin position="194"/>
        <end position="207"/>
    </location>
</feature>
<keyword evidence="3" id="KW-1185">Reference proteome</keyword>
<organism evidence="2 3">
    <name type="scientific">Armillaria luteobubalina</name>
    <dbReference type="NCBI Taxonomy" id="153913"/>
    <lineage>
        <taxon>Eukaryota</taxon>
        <taxon>Fungi</taxon>
        <taxon>Dikarya</taxon>
        <taxon>Basidiomycota</taxon>
        <taxon>Agaricomycotina</taxon>
        <taxon>Agaricomycetes</taxon>
        <taxon>Agaricomycetidae</taxon>
        <taxon>Agaricales</taxon>
        <taxon>Marasmiineae</taxon>
        <taxon>Physalacriaceae</taxon>
        <taxon>Armillaria</taxon>
    </lineage>
</organism>
<evidence type="ECO:0000313" key="2">
    <source>
        <dbReference type="EMBL" id="KAK0481135.1"/>
    </source>
</evidence>
<comment type="caution">
    <text evidence="2">The sequence shown here is derived from an EMBL/GenBank/DDBJ whole genome shotgun (WGS) entry which is preliminary data.</text>
</comment>
<proteinExistence type="predicted"/>
<accession>A0AA39PBF3</accession>
<reference evidence="2" key="1">
    <citation type="submission" date="2023-06" db="EMBL/GenBank/DDBJ databases">
        <authorList>
            <consortium name="Lawrence Berkeley National Laboratory"/>
            <person name="Ahrendt S."/>
            <person name="Sahu N."/>
            <person name="Indic B."/>
            <person name="Wong-Bajracharya J."/>
            <person name="Merenyi Z."/>
            <person name="Ke H.-M."/>
            <person name="Monk M."/>
            <person name="Kocsube S."/>
            <person name="Drula E."/>
            <person name="Lipzen A."/>
            <person name="Balint B."/>
            <person name="Henrissat B."/>
            <person name="Andreopoulos B."/>
            <person name="Martin F.M."/>
            <person name="Harder C.B."/>
            <person name="Rigling D."/>
            <person name="Ford K.L."/>
            <person name="Foster G.D."/>
            <person name="Pangilinan J."/>
            <person name="Papanicolaou A."/>
            <person name="Barry K."/>
            <person name="LaButti K."/>
            <person name="Viragh M."/>
            <person name="Koriabine M."/>
            <person name="Yan M."/>
            <person name="Riley R."/>
            <person name="Champramary S."/>
            <person name="Plett K.L."/>
            <person name="Tsai I.J."/>
            <person name="Slot J."/>
            <person name="Sipos G."/>
            <person name="Plett J."/>
            <person name="Nagy L.G."/>
            <person name="Grigoriev I.V."/>
        </authorList>
    </citation>
    <scope>NUCLEOTIDE SEQUENCE</scope>
    <source>
        <strain evidence="2">HWK02</strain>
    </source>
</reference>
<dbReference type="Proteomes" id="UP001175228">
    <property type="component" value="Unassembled WGS sequence"/>
</dbReference>
<name>A0AA39PBF3_9AGAR</name>
<sequence>MDSPHDMDDWEILGSEILADTYELVNEIGFDNVRMMWESALKTSLDHRGTIMLVYQGEVLDAHLAVTDRVNAWLSKVPVVRSRAPHVHAFDSERRLLAILNNTPHIPASAPDDAPTLDPGEYRRWLRDARLKGQRSKDKEASRERNVRWHQMRQDPHHDPEDWADFQRRKRDDKAQHHRAGRDEPINSIYGNMPSVGPSGSTTTTPSRSKVSIPSTPAVPCGLSDATSFISCLQEYQTSWFEPPR</sequence>